<sequence>MKNVLVLMFLFFIVAACSKSEEGYRPEGGLAVSQDTVMVDAGEEILYLKTGLYQSVLSDDRRYLYNFDADRSQVEKIDLEELKLVGATPYEKEGPNGVGQYVYRIFSAPSDEFFILSFDRGGIFDQQGNKKKSVSLKPQDLSGDELKVNENMFSGVIPNSDPNKLYGTFSNFHEEEFYFGVIDLEEKSLKKVTFPEQEYQKDYFFSWVNEKGMPMVMMGPNYFVNQAKDKVFITNNVDNSIHIYNPEDGLVEKKEMDNQLFAHRKTGKYKKTIDSQEEFNKAMADFKKEIAFSQPVWDEKNERFLRFSYLTESKQDAEGNNKSSSKVWLSAFDTDLNLLGETFLEGLTKIPAHHFVKDGQIWMFENMDDELGFVRFTVE</sequence>
<accession>A0AAP2CIE4</accession>
<dbReference type="InterPro" id="IPR025316">
    <property type="entry name" value="DUF4221"/>
</dbReference>
<dbReference type="SUPFAM" id="SSF63825">
    <property type="entry name" value="YWTD domain"/>
    <property type="match status" value="1"/>
</dbReference>
<evidence type="ECO:0000313" key="1">
    <source>
        <dbReference type="EMBL" id="MBS9523841.1"/>
    </source>
</evidence>
<gene>
    <name evidence="1" type="ORF">KI659_07420</name>
</gene>
<keyword evidence="2" id="KW-1185">Reference proteome</keyword>
<dbReference type="EMBL" id="JAHCMY010000003">
    <property type="protein sequence ID" value="MBS9523841.1"/>
    <property type="molecule type" value="Genomic_DNA"/>
</dbReference>
<evidence type="ECO:0000313" key="2">
    <source>
        <dbReference type="Proteomes" id="UP001319104"/>
    </source>
</evidence>
<reference evidence="1 2" key="1">
    <citation type="submission" date="2021-05" db="EMBL/GenBank/DDBJ databases">
        <authorList>
            <person name="Zhang Z.D."/>
            <person name="Osman G."/>
        </authorList>
    </citation>
    <scope>NUCLEOTIDE SEQUENCE [LARGE SCALE GENOMIC DNA]</scope>
    <source>
        <strain evidence="1 2">KCTC 32217</strain>
    </source>
</reference>
<dbReference type="AlphaFoldDB" id="A0AAP2CIE4"/>
<comment type="caution">
    <text evidence="1">The sequence shown here is derived from an EMBL/GenBank/DDBJ whole genome shotgun (WGS) entry which is preliminary data.</text>
</comment>
<proteinExistence type="predicted"/>
<dbReference type="Proteomes" id="UP001319104">
    <property type="component" value="Unassembled WGS sequence"/>
</dbReference>
<dbReference type="PROSITE" id="PS51257">
    <property type="entry name" value="PROKAR_LIPOPROTEIN"/>
    <property type="match status" value="1"/>
</dbReference>
<protein>
    <submittedName>
        <fullName evidence="1">DUF4221 family protein</fullName>
    </submittedName>
</protein>
<dbReference type="Pfam" id="PF13970">
    <property type="entry name" value="DUF4221"/>
    <property type="match status" value="1"/>
</dbReference>
<dbReference type="RefSeq" id="WP_213944723.1">
    <property type="nucleotide sequence ID" value="NZ_JAHBGI010000005.1"/>
</dbReference>
<name>A0AAP2CIE4_9BACT</name>
<organism evidence="1 2">
    <name type="scientific">Litoribacter ruber</name>
    <dbReference type="NCBI Taxonomy" id="702568"/>
    <lineage>
        <taxon>Bacteria</taxon>
        <taxon>Pseudomonadati</taxon>
        <taxon>Bacteroidota</taxon>
        <taxon>Cytophagia</taxon>
        <taxon>Cytophagales</taxon>
        <taxon>Cyclobacteriaceae</taxon>
        <taxon>Litoribacter</taxon>
    </lineage>
</organism>